<dbReference type="Gene3D" id="1.10.8.60">
    <property type="match status" value="1"/>
</dbReference>
<keyword evidence="3" id="KW-0472">Membrane</keyword>
<dbReference type="InterPro" id="IPR051701">
    <property type="entry name" value="Mito_OM_Translocase_MSP1"/>
</dbReference>
<reference evidence="9 10" key="1">
    <citation type="journal article" date="2024" name="Nat. Commun.">
        <title>Phylogenomics reveals the evolutionary origins of lichenization in chlorophyte algae.</title>
        <authorList>
            <person name="Puginier C."/>
            <person name="Libourel C."/>
            <person name="Otte J."/>
            <person name="Skaloud P."/>
            <person name="Haon M."/>
            <person name="Grisel S."/>
            <person name="Petersen M."/>
            <person name="Berrin J.G."/>
            <person name="Delaux P.M."/>
            <person name="Dal Grande F."/>
            <person name="Keller J."/>
        </authorList>
    </citation>
    <scope>NUCLEOTIDE SEQUENCE [LARGE SCALE GENOMIC DNA]</scope>
    <source>
        <strain evidence="9 10">SAG 2145</strain>
    </source>
</reference>
<protein>
    <recommendedName>
        <fullName evidence="8">AAA+ ATPase domain-containing protein</fullName>
    </recommendedName>
</protein>
<dbReference type="GO" id="GO:0005741">
    <property type="term" value="C:mitochondrial outer membrane"/>
    <property type="evidence" value="ECO:0007669"/>
    <property type="project" value="TreeGrafter"/>
</dbReference>
<evidence type="ECO:0000259" key="8">
    <source>
        <dbReference type="SMART" id="SM00382"/>
    </source>
</evidence>
<dbReference type="SMART" id="SM00382">
    <property type="entry name" value="AAA"/>
    <property type="match status" value="1"/>
</dbReference>
<dbReference type="InterPro" id="IPR003593">
    <property type="entry name" value="AAA+_ATPase"/>
</dbReference>
<dbReference type="Pfam" id="PF00004">
    <property type="entry name" value="AAA"/>
    <property type="match status" value="1"/>
</dbReference>
<gene>
    <name evidence="9" type="ORF">WJX74_003354</name>
</gene>
<evidence type="ECO:0000256" key="1">
    <source>
        <dbReference type="ARBA" id="ARBA00004572"/>
    </source>
</evidence>
<evidence type="ECO:0000256" key="4">
    <source>
        <dbReference type="ARBA" id="ARBA00022840"/>
    </source>
</evidence>
<dbReference type="Gene3D" id="3.40.50.300">
    <property type="entry name" value="P-loop containing nucleotide triphosphate hydrolases"/>
    <property type="match status" value="1"/>
</dbReference>
<evidence type="ECO:0000313" key="9">
    <source>
        <dbReference type="EMBL" id="KAK9832982.1"/>
    </source>
</evidence>
<feature type="region of interest" description="Disordered" evidence="7">
    <location>
        <begin position="302"/>
        <end position="387"/>
    </location>
</feature>
<feature type="compositionally biased region" description="Low complexity" evidence="7">
    <location>
        <begin position="375"/>
        <end position="387"/>
    </location>
</feature>
<dbReference type="InterPro" id="IPR027417">
    <property type="entry name" value="P-loop_NTPase"/>
</dbReference>
<keyword evidence="2 6" id="KW-0547">Nucleotide-binding</keyword>
<keyword evidence="4 6" id="KW-0067">ATP-binding</keyword>
<comment type="subcellular location">
    <subcellularLocation>
        <location evidence="1">Mitochondrion outer membrane</location>
        <topology evidence="1">Single-pass membrane protein</topology>
    </subcellularLocation>
</comment>
<evidence type="ECO:0000256" key="7">
    <source>
        <dbReference type="SAM" id="MobiDB-lite"/>
    </source>
</evidence>
<feature type="domain" description="AAA+ ATPase" evidence="8">
    <location>
        <begin position="35"/>
        <end position="171"/>
    </location>
</feature>
<dbReference type="SUPFAM" id="SSF52540">
    <property type="entry name" value="P-loop containing nucleoside triphosphate hydrolases"/>
    <property type="match status" value="1"/>
</dbReference>
<feature type="compositionally biased region" description="Basic and acidic residues" evidence="7">
    <location>
        <begin position="310"/>
        <end position="319"/>
    </location>
</feature>
<comment type="caution">
    <text evidence="9">The sequence shown here is derived from an EMBL/GenBank/DDBJ whole genome shotgun (WGS) entry which is preliminary data.</text>
</comment>
<evidence type="ECO:0000256" key="6">
    <source>
        <dbReference type="RuleBase" id="RU003651"/>
    </source>
</evidence>
<dbReference type="InterPro" id="IPR041569">
    <property type="entry name" value="AAA_lid_3"/>
</dbReference>
<accession>A0AAW1RIA9</accession>
<feature type="compositionally biased region" description="Low complexity" evidence="7">
    <location>
        <begin position="351"/>
        <end position="367"/>
    </location>
</feature>
<dbReference type="InterPro" id="IPR003960">
    <property type="entry name" value="ATPase_AAA_CS"/>
</dbReference>
<dbReference type="EMBL" id="JALJOS010000011">
    <property type="protein sequence ID" value="KAK9832982.1"/>
    <property type="molecule type" value="Genomic_DNA"/>
</dbReference>
<proteinExistence type="inferred from homology"/>
<dbReference type="GO" id="GO:0016887">
    <property type="term" value="F:ATP hydrolysis activity"/>
    <property type="evidence" value="ECO:0007669"/>
    <property type="project" value="InterPro"/>
</dbReference>
<keyword evidence="3" id="KW-1000">Mitochondrion outer membrane</keyword>
<keyword evidence="10" id="KW-1185">Reference proteome</keyword>
<evidence type="ECO:0000256" key="3">
    <source>
        <dbReference type="ARBA" id="ARBA00022787"/>
    </source>
</evidence>
<organism evidence="9 10">
    <name type="scientific">Apatococcus lobatus</name>
    <dbReference type="NCBI Taxonomy" id="904363"/>
    <lineage>
        <taxon>Eukaryota</taxon>
        <taxon>Viridiplantae</taxon>
        <taxon>Chlorophyta</taxon>
        <taxon>core chlorophytes</taxon>
        <taxon>Trebouxiophyceae</taxon>
        <taxon>Chlorellales</taxon>
        <taxon>Chlorellaceae</taxon>
        <taxon>Apatococcus</taxon>
    </lineage>
</organism>
<dbReference type="Proteomes" id="UP001438707">
    <property type="component" value="Unassembled WGS sequence"/>
</dbReference>
<dbReference type="PROSITE" id="PS00674">
    <property type="entry name" value="AAA"/>
    <property type="match status" value="1"/>
</dbReference>
<keyword evidence="5" id="KW-0496">Mitochondrion</keyword>
<dbReference type="AlphaFoldDB" id="A0AAW1RIA9"/>
<sequence>MEDIGGLNDIIEGLTDNIILPIQFPDIFKGPFTSAPKGVLLYGPPGTGKTMLAKALARESEACFISLKPSTLLDKYLGVTNKLVAAVWRLATRLQPSIIYIDEADAMFATRVESGHEALAQLKTEFMQLWDGLETRQDEQVVVLAATNMLNALDPAIRRRFTAAYEVPRPNGASRMDILNKLLKKHNAAEGTTPVEPTLLNLNPSTEIGQEMVMMTKDYTGSDLANLCRHALQIPLRERAGLIHSRAIEQKCSMKEVDLTTLPACRQASLEDFRTAHRLNPPCSIQTQSNCQGAVVRSYFGHGIGNADNGNHDNDDNHQGPDSNSEPLSINHGRMRSNRPRFQARSPPEANGTNSSTNTANSNPNSNCGRRSLDGSGSSSGHAPAAA</sequence>
<evidence type="ECO:0000256" key="2">
    <source>
        <dbReference type="ARBA" id="ARBA00022741"/>
    </source>
</evidence>
<dbReference type="Pfam" id="PF17862">
    <property type="entry name" value="AAA_lid_3"/>
    <property type="match status" value="1"/>
</dbReference>
<evidence type="ECO:0000256" key="5">
    <source>
        <dbReference type="ARBA" id="ARBA00023128"/>
    </source>
</evidence>
<dbReference type="InterPro" id="IPR003959">
    <property type="entry name" value="ATPase_AAA_core"/>
</dbReference>
<dbReference type="PANTHER" id="PTHR45644">
    <property type="entry name" value="AAA ATPASE, PUTATIVE (AFU_ORTHOLOGUE AFUA_2G12920)-RELATED-RELATED"/>
    <property type="match status" value="1"/>
</dbReference>
<name>A0AAW1RIA9_9CHLO</name>
<evidence type="ECO:0000313" key="10">
    <source>
        <dbReference type="Proteomes" id="UP001438707"/>
    </source>
</evidence>
<comment type="similarity">
    <text evidence="6">Belongs to the AAA ATPase family.</text>
</comment>
<dbReference type="GO" id="GO:0005524">
    <property type="term" value="F:ATP binding"/>
    <property type="evidence" value="ECO:0007669"/>
    <property type="project" value="UniProtKB-KW"/>
</dbReference>